<protein>
    <submittedName>
        <fullName evidence="5">Ubie coq5</fullName>
    </submittedName>
</protein>
<feature type="domain" description="Methyltransferase type 11" evidence="4">
    <location>
        <begin position="60"/>
        <end position="164"/>
    </location>
</feature>
<dbReference type="InterPro" id="IPR013216">
    <property type="entry name" value="Methyltransf_11"/>
</dbReference>
<sequence length="332" mass="37297">MATFAKTSFDTVIYAASRPTYPKALFELIHKYHQEGSAALPVEGKRPPLKGRPRFDTAIDLGCGTGQATAELTQFRKVIGVEPSAGMLENAKKYVLERFGTGETNSDTTNAQFEFVQSSAEQLGFLEDKSVDLVIAAQAAHWFDWNKMWPELARILRPNGTVAFWVYSEFRLPQYPSLTDLITDYAQGSDPDNSLGPHWQRPGRTVLEDHLVDVPTPKDVSGSEKSFSEVNRLFFTGPYYPDLPASQTLPVILRMKTTWNGLLGYFRTWSSLHTYLERHPDDLKREDGNIADRFWRSLMNGAAKESGQTVKGEDEITVDWPVALVLAKKVSE</sequence>
<name>V2X3A5_MONRO</name>
<dbReference type="Proteomes" id="UP000017559">
    <property type="component" value="Unassembled WGS sequence"/>
</dbReference>
<organism evidence="5 6">
    <name type="scientific">Moniliophthora roreri (strain MCA 2997)</name>
    <name type="common">Cocoa frosty pod rot fungus</name>
    <name type="synonym">Crinipellis roreri</name>
    <dbReference type="NCBI Taxonomy" id="1381753"/>
    <lineage>
        <taxon>Eukaryota</taxon>
        <taxon>Fungi</taxon>
        <taxon>Dikarya</taxon>
        <taxon>Basidiomycota</taxon>
        <taxon>Agaricomycotina</taxon>
        <taxon>Agaricomycetes</taxon>
        <taxon>Agaricomycetidae</taxon>
        <taxon>Agaricales</taxon>
        <taxon>Marasmiineae</taxon>
        <taxon>Marasmiaceae</taxon>
        <taxon>Moniliophthora</taxon>
    </lineage>
</organism>
<dbReference type="EMBL" id="AWSO01000858">
    <property type="protein sequence ID" value="ESK86950.1"/>
    <property type="molecule type" value="Genomic_DNA"/>
</dbReference>
<proteinExistence type="inferred from homology"/>
<evidence type="ECO:0000313" key="6">
    <source>
        <dbReference type="Proteomes" id="UP000017559"/>
    </source>
</evidence>
<evidence type="ECO:0000313" key="5">
    <source>
        <dbReference type="EMBL" id="ESK86950.1"/>
    </source>
</evidence>
<evidence type="ECO:0000256" key="3">
    <source>
        <dbReference type="ARBA" id="ARBA00022679"/>
    </source>
</evidence>
<evidence type="ECO:0000256" key="2">
    <source>
        <dbReference type="ARBA" id="ARBA00022603"/>
    </source>
</evidence>
<dbReference type="OrthoDB" id="10027013at2759"/>
<dbReference type="KEGG" id="mrr:Moror_3347"/>
<keyword evidence="2" id="KW-0489">Methyltransferase</keyword>
<keyword evidence="3" id="KW-0808">Transferase</keyword>
<reference evidence="5 6" key="1">
    <citation type="journal article" date="2014" name="BMC Genomics">
        <title>Genome and secretome analysis of the hemibiotrophic fungal pathogen, Moniliophthora roreri, which causes frosty pod rot disease of cacao: mechanisms of the biotrophic and necrotrophic phases.</title>
        <authorList>
            <person name="Meinhardt L.W."/>
            <person name="Costa G.G.L."/>
            <person name="Thomazella D.P.T."/>
            <person name="Teixeira P.J.P.L."/>
            <person name="Carazzolle M.F."/>
            <person name="Schuster S.C."/>
            <person name="Carlson J.E."/>
            <person name="Guiltinan M.J."/>
            <person name="Mieczkowski P."/>
            <person name="Farmer A."/>
            <person name="Ramaraj T."/>
            <person name="Crozier J."/>
            <person name="Davis R.E."/>
            <person name="Shao J."/>
            <person name="Melnick R.L."/>
            <person name="Pereira G.A.G."/>
            <person name="Bailey B.A."/>
        </authorList>
    </citation>
    <scope>NUCLEOTIDE SEQUENCE [LARGE SCALE GENOMIC DNA]</scope>
    <source>
        <strain evidence="5 6">MCA 2997</strain>
    </source>
</reference>
<dbReference type="GO" id="GO:0032259">
    <property type="term" value="P:methylation"/>
    <property type="evidence" value="ECO:0007669"/>
    <property type="project" value="UniProtKB-KW"/>
</dbReference>
<evidence type="ECO:0000256" key="1">
    <source>
        <dbReference type="ARBA" id="ARBA00008361"/>
    </source>
</evidence>
<comment type="caution">
    <text evidence="5">The sequence shown here is derived from an EMBL/GenBank/DDBJ whole genome shotgun (WGS) entry which is preliminary data.</text>
</comment>
<dbReference type="InterPro" id="IPR051052">
    <property type="entry name" value="Diverse_substrate_MTase"/>
</dbReference>
<accession>V2X3A5</accession>
<dbReference type="AlphaFoldDB" id="V2X3A5"/>
<dbReference type="PANTHER" id="PTHR44942">
    <property type="entry name" value="METHYLTRANSF_11 DOMAIN-CONTAINING PROTEIN"/>
    <property type="match status" value="1"/>
</dbReference>
<dbReference type="GO" id="GO:0008757">
    <property type="term" value="F:S-adenosylmethionine-dependent methyltransferase activity"/>
    <property type="evidence" value="ECO:0007669"/>
    <property type="project" value="InterPro"/>
</dbReference>
<dbReference type="InterPro" id="IPR029063">
    <property type="entry name" value="SAM-dependent_MTases_sf"/>
</dbReference>
<dbReference type="CDD" id="cd02440">
    <property type="entry name" value="AdoMet_MTases"/>
    <property type="match status" value="1"/>
</dbReference>
<keyword evidence="6" id="KW-1185">Reference proteome</keyword>
<dbReference type="Pfam" id="PF08241">
    <property type="entry name" value="Methyltransf_11"/>
    <property type="match status" value="1"/>
</dbReference>
<evidence type="ECO:0000259" key="4">
    <source>
        <dbReference type="Pfam" id="PF08241"/>
    </source>
</evidence>
<dbReference type="HOGENOM" id="CLU_049344_1_1_1"/>
<dbReference type="PANTHER" id="PTHR44942:SF4">
    <property type="entry name" value="METHYLTRANSFERASE TYPE 11 DOMAIN-CONTAINING PROTEIN"/>
    <property type="match status" value="1"/>
</dbReference>
<gene>
    <name evidence="5" type="ORF">Moror_3347</name>
</gene>
<dbReference type="SUPFAM" id="SSF53335">
    <property type="entry name" value="S-adenosyl-L-methionine-dependent methyltransferases"/>
    <property type="match status" value="1"/>
</dbReference>
<dbReference type="Gene3D" id="3.40.50.150">
    <property type="entry name" value="Vaccinia Virus protein VP39"/>
    <property type="match status" value="1"/>
</dbReference>
<comment type="similarity">
    <text evidence="1">Belongs to the methyltransferase superfamily.</text>
</comment>